<evidence type="ECO:0000313" key="1">
    <source>
        <dbReference type="EMBL" id="ATV53775.1"/>
    </source>
</evidence>
<gene>
    <name evidence="1" type="ORF">CTM50_00310</name>
</gene>
<dbReference type="AlphaFoldDB" id="A0A2D3NEH8"/>
<accession>A0A2D3NEH8</accession>
<sequence>MALRKRLFCDAKPTLLPCKRAAFGMQNNRFCNALVARRLQGRCVCEKHLHFFNLLFAFKVRKYRGVK</sequence>
<organism evidence="1 2">
    <name type="scientific">Prevotella intermedia</name>
    <dbReference type="NCBI Taxonomy" id="28131"/>
    <lineage>
        <taxon>Bacteria</taxon>
        <taxon>Pseudomonadati</taxon>
        <taxon>Bacteroidota</taxon>
        <taxon>Bacteroidia</taxon>
        <taxon>Bacteroidales</taxon>
        <taxon>Prevotellaceae</taxon>
        <taxon>Prevotella</taxon>
    </lineage>
</organism>
<protein>
    <submittedName>
        <fullName evidence="1">Uncharacterized protein</fullName>
    </submittedName>
</protein>
<proteinExistence type="predicted"/>
<dbReference type="Proteomes" id="UP000229323">
    <property type="component" value="Chromosome"/>
</dbReference>
<evidence type="ECO:0000313" key="2">
    <source>
        <dbReference type="Proteomes" id="UP000229323"/>
    </source>
</evidence>
<name>A0A2D3NEH8_PREIN</name>
<dbReference type="EMBL" id="CP024696">
    <property type="protein sequence ID" value="ATV53775.1"/>
    <property type="molecule type" value="Genomic_DNA"/>
</dbReference>
<reference evidence="1 2" key="1">
    <citation type="submission" date="2017-11" db="EMBL/GenBank/DDBJ databases">
        <title>Genome sequencing of Prevotella intermedia KCOM 2033.</title>
        <authorList>
            <person name="Kook J.-K."/>
            <person name="Park S.-N."/>
            <person name="Lim Y.K."/>
        </authorList>
    </citation>
    <scope>NUCLEOTIDE SEQUENCE [LARGE SCALE GENOMIC DNA]</scope>
    <source>
        <strain evidence="1 2">KCOM 2033</strain>
    </source>
</reference>